<accession>A0A1X0AAA3</accession>
<reference evidence="3 4" key="1">
    <citation type="submission" date="2017-02" db="EMBL/GenBank/DDBJ databases">
        <title>The new phylogeny of genus Mycobacterium.</title>
        <authorList>
            <person name="Tortoli E."/>
            <person name="Trovato A."/>
            <person name="Cirillo D.M."/>
        </authorList>
    </citation>
    <scope>NUCLEOTIDE SEQUENCE [LARGE SCALE GENOMIC DNA]</scope>
    <source>
        <strain evidence="3 4">RW6</strain>
    </source>
</reference>
<evidence type="ECO:0000256" key="1">
    <source>
        <dbReference type="SAM" id="MobiDB-lite"/>
    </source>
</evidence>
<dbReference type="AlphaFoldDB" id="A0A1X0AAA3"/>
<gene>
    <name evidence="3" type="ORF">BST13_31090</name>
</gene>
<proteinExistence type="predicted"/>
<dbReference type="InterPro" id="IPR023346">
    <property type="entry name" value="Lysozyme-like_dom_sf"/>
</dbReference>
<evidence type="ECO:0000313" key="4">
    <source>
        <dbReference type="Proteomes" id="UP000192448"/>
    </source>
</evidence>
<feature type="domain" description="Transglycosylase SLT" evidence="2">
    <location>
        <begin position="131"/>
        <end position="179"/>
    </location>
</feature>
<evidence type="ECO:0000259" key="2">
    <source>
        <dbReference type="Pfam" id="PF01464"/>
    </source>
</evidence>
<protein>
    <recommendedName>
        <fullName evidence="2">Transglycosylase SLT domain-containing protein</fullName>
    </recommendedName>
</protein>
<evidence type="ECO:0000313" key="3">
    <source>
        <dbReference type="EMBL" id="ORA26990.1"/>
    </source>
</evidence>
<keyword evidence="4" id="KW-1185">Reference proteome</keyword>
<dbReference type="STRING" id="1927124.BST13_31090"/>
<feature type="region of interest" description="Disordered" evidence="1">
    <location>
        <begin position="69"/>
        <end position="96"/>
    </location>
</feature>
<name>A0A1X0AAA3_9MYCO</name>
<dbReference type="Pfam" id="PF01464">
    <property type="entry name" value="SLT"/>
    <property type="match status" value="1"/>
</dbReference>
<comment type="caution">
    <text evidence="3">The sequence shown here is derived from an EMBL/GenBank/DDBJ whole genome shotgun (WGS) entry which is preliminary data.</text>
</comment>
<feature type="compositionally biased region" description="Polar residues" evidence="1">
    <location>
        <begin position="74"/>
        <end position="91"/>
    </location>
</feature>
<sequence length="283" mass="30825">MQDRRLRTGALIAEKLSRLVVASLLIVLITGWNSKPLQPPRTYFATLASGECTRLGDCAVATGLPRPDGDCTASVASTTSEPRPDNNTANHTPGPADVAWGPWQSGEYWENANANFEKVTGDFTGVTTQIFQWAACKWGIDEDTIRAVAVKESKWHQSAQSDLANGCYHSFGVMQIRDSPNEVCPINHSGWGGMPDTMLSTALNADVYAANMRSCYDGDYYDGGPWLYGGKTISQIADEHGWDYAFWGCIGSSTGGWYTADAQAYIDDVKANRADQPWTKAGF</sequence>
<dbReference type="EMBL" id="MVHF01000047">
    <property type="protein sequence ID" value="ORA26990.1"/>
    <property type="molecule type" value="Genomic_DNA"/>
</dbReference>
<dbReference type="InterPro" id="IPR008258">
    <property type="entry name" value="Transglycosylase_SLT_dom_1"/>
</dbReference>
<dbReference type="Gene3D" id="1.10.530.10">
    <property type="match status" value="1"/>
</dbReference>
<dbReference type="SUPFAM" id="SSF53955">
    <property type="entry name" value="Lysozyme-like"/>
    <property type="match status" value="1"/>
</dbReference>
<organism evidence="3 4">
    <name type="scientific">Mycobacterium aquaticum</name>
    <dbReference type="NCBI Taxonomy" id="1927124"/>
    <lineage>
        <taxon>Bacteria</taxon>
        <taxon>Bacillati</taxon>
        <taxon>Actinomycetota</taxon>
        <taxon>Actinomycetes</taxon>
        <taxon>Mycobacteriales</taxon>
        <taxon>Mycobacteriaceae</taxon>
        <taxon>Mycobacterium</taxon>
    </lineage>
</organism>
<dbReference type="Proteomes" id="UP000192448">
    <property type="component" value="Unassembled WGS sequence"/>
</dbReference>